<accession>A0A0F9KKC4</accession>
<reference evidence="2" key="1">
    <citation type="journal article" date="2015" name="Nature">
        <title>Complex archaea that bridge the gap between prokaryotes and eukaryotes.</title>
        <authorList>
            <person name="Spang A."/>
            <person name="Saw J.H."/>
            <person name="Jorgensen S.L."/>
            <person name="Zaremba-Niedzwiedzka K."/>
            <person name="Martijn J."/>
            <person name="Lind A.E."/>
            <person name="van Eijk R."/>
            <person name="Schleper C."/>
            <person name="Guy L."/>
            <person name="Ettema T.J."/>
        </authorList>
    </citation>
    <scope>NUCLEOTIDE SEQUENCE</scope>
</reference>
<proteinExistence type="predicted"/>
<dbReference type="AlphaFoldDB" id="A0A0F9KKC4"/>
<sequence length="122" mass="13736">MKIENDFQADTTQTWIARVSRHIVDLGHMARASSTDVSDQIVIAERLKEILQASLITYTEERNYGNAPQQSKEETEGRVRESGKAPVANPEGDNPASKRTKHQGKKTEVDHDLSSKSFQSRR</sequence>
<gene>
    <name evidence="2" type="ORF">LCGC14_1320020</name>
</gene>
<feature type="compositionally biased region" description="Basic and acidic residues" evidence="1">
    <location>
        <begin position="105"/>
        <end position="114"/>
    </location>
</feature>
<protein>
    <submittedName>
        <fullName evidence="2">Uncharacterized protein</fullName>
    </submittedName>
</protein>
<evidence type="ECO:0000256" key="1">
    <source>
        <dbReference type="SAM" id="MobiDB-lite"/>
    </source>
</evidence>
<evidence type="ECO:0000313" key="2">
    <source>
        <dbReference type="EMBL" id="KKM82393.1"/>
    </source>
</evidence>
<feature type="compositionally biased region" description="Basic and acidic residues" evidence="1">
    <location>
        <begin position="71"/>
        <end position="83"/>
    </location>
</feature>
<name>A0A0F9KKC4_9ZZZZ</name>
<dbReference type="EMBL" id="LAZR01007869">
    <property type="protein sequence ID" value="KKM82393.1"/>
    <property type="molecule type" value="Genomic_DNA"/>
</dbReference>
<organism evidence="2">
    <name type="scientific">marine sediment metagenome</name>
    <dbReference type="NCBI Taxonomy" id="412755"/>
    <lineage>
        <taxon>unclassified sequences</taxon>
        <taxon>metagenomes</taxon>
        <taxon>ecological metagenomes</taxon>
    </lineage>
</organism>
<feature type="region of interest" description="Disordered" evidence="1">
    <location>
        <begin position="58"/>
        <end position="122"/>
    </location>
</feature>
<comment type="caution">
    <text evidence="2">The sequence shown here is derived from an EMBL/GenBank/DDBJ whole genome shotgun (WGS) entry which is preliminary data.</text>
</comment>